<dbReference type="PANTHER" id="PTHR44591">
    <property type="entry name" value="STRESS RESPONSE REGULATOR PROTEIN 1"/>
    <property type="match status" value="1"/>
</dbReference>
<feature type="domain" description="Response regulatory" evidence="3">
    <location>
        <begin position="1"/>
        <end position="76"/>
    </location>
</feature>
<accession>A0ABW9B7S4</accession>
<proteinExistence type="predicted"/>
<dbReference type="InterPro" id="IPR001789">
    <property type="entry name" value="Sig_transdc_resp-reg_receiver"/>
</dbReference>
<dbReference type="InterPro" id="IPR011006">
    <property type="entry name" value="CheY-like_superfamily"/>
</dbReference>
<evidence type="ECO:0000256" key="1">
    <source>
        <dbReference type="ARBA" id="ARBA00022553"/>
    </source>
</evidence>
<dbReference type="Proteomes" id="UP001629230">
    <property type="component" value="Unassembled WGS sequence"/>
</dbReference>
<evidence type="ECO:0000313" key="4">
    <source>
        <dbReference type="EMBL" id="MFM0008519.1"/>
    </source>
</evidence>
<name>A0ABW9B7S4_9BURK</name>
<dbReference type="PROSITE" id="PS50110">
    <property type="entry name" value="RESPONSE_REGULATORY"/>
    <property type="match status" value="1"/>
</dbReference>
<comment type="caution">
    <text evidence="4">The sequence shown here is derived from an EMBL/GenBank/DDBJ whole genome shotgun (WGS) entry which is preliminary data.</text>
</comment>
<dbReference type="Gene3D" id="3.40.50.2300">
    <property type="match status" value="1"/>
</dbReference>
<dbReference type="InterPro" id="IPR050595">
    <property type="entry name" value="Bact_response_regulator"/>
</dbReference>
<dbReference type="Pfam" id="PF00072">
    <property type="entry name" value="Response_reg"/>
    <property type="match status" value="1"/>
</dbReference>
<gene>
    <name evidence="4" type="ORF">PQR57_47510</name>
</gene>
<dbReference type="EMBL" id="JAQQEZ010000117">
    <property type="protein sequence ID" value="MFM0008519.1"/>
    <property type="molecule type" value="Genomic_DNA"/>
</dbReference>
<reference evidence="4 5" key="1">
    <citation type="journal article" date="2024" name="Chem. Sci.">
        <title>Discovery of megapolipeptins by genome mining of a Burkholderiales bacteria collection.</title>
        <authorList>
            <person name="Paulo B.S."/>
            <person name="Recchia M.J.J."/>
            <person name="Lee S."/>
            <person name="Fergusson C.H."/>
            <person name="Romanowski S.B."/>
            <person name="Hernandez A."/>
            <person name="Krull N."/>
            <person name="Liu D.Y."/>
            <person name="Cavanagh H."/>
            <person name="Bos A."/>
            <person name="Gray C.A."/>
            <person name="Murphy B.T."/>
            <person name="Linington R.G."/>
            <person name="Eustaquio A.S."/>
        </authorList>
    </citation>
    <scope>NUCLEOTIDE SEQUENCE [LARGE SCALE GENOMIC DNA]</scope>
    <source>
        <strain evidence="4 5">RL17-350-BIC-A</strain>
    </source>
</reference>
<organism evidence="4 5">
    <name type="scientific">Paraburkholderia dipogonis</name>
    <dbReference type="NCBI Taxonomy" id="1211383"/>
    <lineage>
        <taxon>Bacteria</taxon>
        <taxon>Pseudomonadati</taxon>
        <taxon>Pseudomonadota</taxon>
        <taxon>Betaproteobacteria</taxon>
        <taxon>Burkholderiales</taxon>
        <taxon>Burkholderiaceae</taxon>
        <taxon>Paraburkholderia</taxon>
    </lineage>
</organism>
<sequence>MFLPDVALIDERMPQMSGRELAGVPRGNPALTGVTLVALSGFNQDADVQRSKSAGFDLHLTKPVSIDEIIRATEKR</sequence>
<evidence type="ECO:0000259" key="3">
    <source>
        <dbReference type="PROSITE" id="PS50110"/>
    </source>
</evidence>
<dbReference type="PANTHER" id="PTHR44591:SF3">
    <property type="entry name" value="RESPONSE REGULATORY DOMAIN-CONTAINING PROTEIN"/>
    <property type="match status" value="1"/>
</dbReference>
<dbReference type="SUPFAM" id="SSF52172">
    <property type="entry name" value="CheY-like"/>
    <property type="match status" value="1"/>
</dbReference>
<evidence type="ECO:0000313" key="5">
    <source>
        <dbReference type="Proteomes" id="UP001629230"/>
    </source>
</evidence>
<keyword evidence="1 2" id="KW-0597">Phosphoprotein</keyword>
<feature type="modified residue" description="4-aspartylphosphate" evidence="2">
    <location>
        <position position="10"/>
    </location>
</feature>
<evidence type="ECO:0000256" key="2">
    <source>
        <dbReference type="PROSITE-ProRule" id="PRU00169"/>
    </source>
</evidence>
<protein>
    <submittedName>
        <fullName evidence="4">Response regulator</fullName>
    </submittedName>
</protein>
<keyword evidence="5" id="KW-1185">Reference proteome</keyword>